<sequence>MGRRDDLVVLLGDFVARIRQSGDHSQAFTPSVVAVAADLENSRREQDVEAGYVLGWLHWLQAQVLLGADRENALRAAMHLLSPAATMLGEIDFPEPLRPALAEAAQGPLIAALQEAARTGDLALLDDVISGYRHTIDATPPDDPGLARRLSFFGAALFTRFQLTGDRADVDQAVVPARRAVELGAADEDFDKYLSNLSGFLTTRYQQTSDPADLDESIAAGRRAVAAAGSHGRVTEQLTNLGGALLTRFELAGAPADLAEAVAVTRRAAAAPGGAARDRPSVLNNLARALYQSFGHGGPASDLDEAVAAARLAVRDGAGQPQESKFLSTLADALRSRFERTGAAPDLDEAIAAGRRLVAVRGGGRFRDLTGLTTDLLVRFDRGRAPADLDEAAAIARQAVQVAPPDLRLNALRLLDQLASARFEVSGAPADEDEVIATRRAIAAATTSGEPGRGADLTGLGFALLNRFRARPDPRDLDEAVDVLRSAVPAAAPGVERLACQSDLCVALFARYQARDARGDLDEAAGIARAVSQADAPAGVLLNFAHLLDVRARTAGVLEDLDLAVDLVRQSVAAAESGRPPVERPHGYLRLRADGVFDDGADHREPTLAEVLRLHGAYLRRRFAWTNVLADVDEAIEVARRLVAVPGDEAEHARALATLSFTLKSRWLEARREPDLDEAVATGRRALAGDPGDLRLVVALSDTLKHRFDHHRAGHDLDEAIELGRRAAVDRDPDAFGNLSALLHARFDRDRDPADLDEAIELGRRAVEFGRDDAFDQPARLFSLARTLSARIGTGRRAGTGPGVEADRAEALDLVTTVAGHPAAAPRLRVEGAKLGAWLAVERRSPGDEDLVLGARLLETAVHLLPELAPHRMARPQQQGAIETAAGLADDAATLALLAPDRPEDQRAERALALLEAGRAILLGRVLDTRGDLTALRRAEPELAERFAALRELLDREPAPDDPRPDRVGVATALTATLREIRRTPGFAGFALPPAAEELRAEAAHGPIVTLTVATGGTALLLTGAGTTALPLPRLTVAAVIDQVNAFHVALREAADPAADRVAAQQDLLDVLAWLWDAVAGPVLDALGYRETPADGAPWPRLWWAPGGYLSLLPLHAAGHHGTGPAVLDRVVSSYTPTVRSLRHARDRRRAAPGPPGRALVVAMPVTPGLPDLRHVGAETELLRELLPGADVLTAPDRARVLAELPTHAIAHFACHGTYDVGNPAKSRLLLRDAPLTAGALNAVGLQGVHLAYLSACHTAMNPAEGLLDEALHLAGALQAAGFPQVVGTLWELDDEAAVEVAEGFYRGLRTAGAIDPGAAARSLHHAVRALRAEYPRTPSLWASHLHFGA</sequence>
<dbReference type="Proteomes" id="UP000267081">
    <property type="component" value="Unassembled WGS sequence"/>
</dbReference>
<evidence type="ECO:0000313" key="2">
    <source>
        <dbReference type="EMBL" id="RSD09159.1"/>
    </source>
</evidence>
<dbReference type="Gene3D" id="1.25.40.10">
    <property type="entry name" value="Tetratricopeptide repeat domain"/>
    <property type="match status" value="2"/>
</dbReference>
<dbReference type="OrthoDB" id="3206999at2"/>
<gene>
    <name evidence="2" type="ORF">EIY87_39515</name>
</gene>
<evidence type="ECO:0000313" key="3">
    <source>
        <dbReference type="Proteomes" id="UP000267081"/>
    </source>
</evidence>
<name>A0A427SX34_9PSEU</name>
<keyword evidence="3" id="KW-1185">Reference proteome</keyword>
<evidence type="ECO:0000259" key="1">
    <source>
        <dbReference type="Pfam" id="PF12770"/>
    </source>
</evidence>
<dbReference type="InterPro" id="IPR011990">
    <property type="entry name" value="TPR-like_helical_dom_sf"/>
</dbReference>
<accession>A0A427SX34</accession>
<organism evidence="2 3">
    <name type="scientific">Amycolatopsis eburnea</name>
    <dbReference type="NCBI Taxonomy" id="2267691"/>
    <lineage>
        <taxon>Bacteria</taxon>
        <taxon>Bacillati</taxon>
        <taxon>Actinomycetota</taxon>
        <taxon>Actinomycetes</taxon>
        <taxon>Pseudonocardiales</taxon>
        <taxon>Pseudonocardiaceae</taxon>
        <taxon>Amycolatopsis</taxon>
    </lineage>
</organism>
<comment type="caution">
    <text evidence="2">The sequence shown here is derived from an EMBL/GenBank/DDBJ whole genome shotgun (WGS) entry which is preliminary data.</text>
</comment>
<dbReference type="Pfam" id="PF12770">
    <property type="entry name" value="CHAT"/>
    <property type="match status" value="1"/>
</dbReference>
<dbReference type="EMBL" id="RSEC01000061">
    <property type="protein sequence ID" value="RSD09159.1"/>
    <property type="molecule type" value="Genomic_DNA"/>
</dbReference>
<reference evidence="2 3" key="1">
    <citation type="submission" date="2018-12" db="EMBL/GenBank/DDBJ databases">
        <title>Amycolatopsis eburnea sp. nov. actinomycete associate with arbuscular mycorrhiza fungal spore.</title>
        <authorList>
            <person name="Lumyong S."/>
            <person name="Chaiya L."/>
        </authorList>
    </citation>
    <scope>NUCLEOTIDE SEQUENCE [LARGE SCALE GENOMIC DNA]</scope>
    <source>
        <strain evidence="2 3">GLM-1</strain>
    </source>
</reference>
<feature type="domain" description="CHAT" evidence="1">
    <location>
        <begin position="1071"/>
        <end position="1349"/>
    </location>
</feature>
<dbReference type="InterPro" id="IPR024983">
    <property type="entry name" value="CHAT_dom"/>
</dbReference>
<proteinExistence type="predicted"/>
<protein>
    <submittedName>
        <fullName evidence="2">CHAT domain-containing protein</fullName>
    </submittedName>
</protein>
<dbReference type="RefSeq" id="WP_125315099.1">
    <property type="nucleotide sequence ID" value="NZ_RSEC01000061.1"/>
</dbReference>